<name>A0A7R9R1N5_9ACAR</name>
<dbReference type="GO" id="GO:0004185">
    <property type="term" value="F:serine-type carboxypeptidase activity"/>
    <property type="evidence" value="ECO:0007669"/>
    <property type="project" value="InterPro"/>
</dbReference>
<dbReference type="Pfam" id="PF00450">
    <property type="entry name" value="Peptidase_S10"/>
    <property type="match status" value="1"/>
</dbReference>
<evidence type="ECO:0000313" key="2">
    <source>
        <dbReference type="EMBL" id="CAD7665254.1"/>
    </source>
</evidence>
<dbReference type="EMBL" id="OC959406">
    <property type="protein sequence ID" value="CAD7665254.1"/>
    <property type="molecule type" value="Genomic_DNA"/>
</dbReference>
<dbReference type="EMBL" id="CAJPVJ010044581">
    <property type="protein sequence ID" value="CAG2182391.1"/>
    <property type="molecule type" value="Genomic_DNA"/>
</dbReference>
<keyword evidence="3" id="KW-1185">Reference proteome</keyword>
<dbReference type="InterPro" id="IPR001563">
    <property type="entry name" value="Peptidase_S10"/>
</dbReference>
<dbReference type="OrthoDB" id="1022205at2759"/>
<dbReference type="InterPro" id="IPR029058">
    <property type="entry name" value="AB_hydrolase_fold"/>
</dbReference>
<evidence type="ECO:0000313" key="3">
    <source>
        <dbReference type="Proteomes" id="UP000728032"/>
    </source>
</evidence>
<evidence type="ECO:0000256" key="1">
    <source>
        <dbReference type="ARBA" id="ARBA00009431"/>
    </source>
</evidence>
<reference evidence="2" key="1">
    <citation type="submission" date="2020-11" db="EMBL/GenBank/DDBJ databases">
        <authorList>
            <person name="Tran Van P."/>
        </authorList>
    </citation>
    <scope>NUCLEOTIDE SEQUENCE</scope>
</reference>
<dbReference type="GO" id="GO:0006508">
    <property type="term" value="P:proteolysis"/>
    <property type="evidence" value="ECO:0007669"/>
    <property type="project" value="InterPro"/>
</dbReference>
<protein>
    <submittedName>
        <fullName evidence="2">Uncharacterized protein</fullName>
    </submittedName>
</protein>
<dbReference type="Gene3D" id="3.40.50.1820">
    <property type="entry name" value="alpha/beta hydrolase"/>
    <property type="match status" value="1"/>
</dbReference>
<gene>
    <name evidence="2" type="ORF">ONB1V03_LOCUS21812</name>
</gene>
<proteinExistence type="inferred from homology"/>
<comment type="similarity">
    <text evidence="1">Belongs to the peptidase S10 family.</text>
</comment>
<dbReference type="SUPFAM" id="SSF53474">
    <property type="entry name" value="alpha/beta-Hydrolases"/>
    <property type="match status" value="1"/>
</dbReference>
<dbReference type="AlphaFoldDB" id="A0A7R9R1N5"/>
<dbReference type="Proteomes" id="UP000728032">
    <property type="component" value="Unassembled WGS sequence"/>
</dbReference>
<accession>A0A7R9R1N5</accession>
<sequence length="118" mass="13244">MLAKQIYKHNSTINLKGLAIGNGYLEDEKDDNFGQSRFDFALAHGLITTADYELKIENCCECKAGAVEHQCDFTTPANQTKCDATKIVQMGTPNPYNIYDDCGPDLSYQALFDKYYKP</sequence>
<organism evidence="2">
    <name type="scientific">Oppiella nova</name>
    <dbReference type="NCBI Taxonomy" id="334625"/>
    <lineage>
        <taxon>Eukaryota</taxon>
        <taxon>Metazoa</taxon>
        <taxon>Ecdysozoa</taxon>
        <taxon>Arthropoda</taxon>
        <taxon>Chelicerata</taxon>
        <taxon>Arachnida</taxon>
        <taxon>Acari</taxon>
        <taxon>Acariformes</taxon>
        <taxon>Sarcoptiformes</taxon>
        <taxon>Oribatida</taxon>
        <taxon>Brachypylina</taxon>
        <taxon>Oppioidea</taxon>
        <taxon>Oppiidae</taxon>
        <taxon>Oppiella</taxon>
    </lineage>
</organism>
<feature type="non-terminal residue" evidence="2">
    <location>
        <position position="1"/>
    </location>
</feature>